<sequence length="190" mass="21120">MRIFRKIRVKARSQCATSVLVAVLSSFMLTSLVHAGQAHEHGVVTLDAVVEEKLLDVMLITPAVNVVGFEHAAETEAQKAEVIQAINSLKQGYQIIQLPRAALCLLKEADVIQSLLESQHEHEHEEEHGHADIRVHYQFVCAKPEQLTEIAVGLFDQFSMVESVRYQVVSPAGQKGGTLFSSRDEILIRQ</sequence>
<dbReference type="Pfam" id="PF10986">
    <property type="entry name" value="ZrgA"/>
    <property type="match status" value="1"/>
</dbReference>
<keyword evidence="1" id="KW-0732">Signal</keyword>
<evidence type="ECO:0000256" key="1">
    <source>
        <dbReference type="SAM" id="SignalP"/>
    </source>
</evidence>
<dbReference type="AlphaFoldDB" id="A0A1I2TKM2"/>
<feature type="signal peptide" evidence="1">
    <location>
        <begin position="1"/>
        <end position="35"/>
    </location>
</feature>
<organism evidence="2 3">
    <name type="scientific">Neptunomonas qingdaonensis</name>
    <dbReference type="NCBI Taxonomy" id="1045558"/>
    <lineage>
        <taxon>Bacteria</taxon>
        <taxon>Pseudomonadati</taxon>
        <taxon>Pseudomonadota</taxon>
        <taxon>Gammaproteobacteria</taxon>
        <taxon>Oceanospirillales</taxon>
        <taxon>Oceanospirillaceae</taxon>
        <taxon>Neptunomonas</taxon>
    </lineage>
</organism>
<dbReference type="OrthoDB" id="7346546at2"/>
<dbReference type="Proteomes" id="UP000198623">
    <property type="component" value="Unassembled WGS sequence"/>
</dbReference>
<keyword evidence="3" id="KW-1185">Reference proteome</keyword>
<name>A0A1I2TKM2_9GAMM</name>
<accession>A0A1I2TKM2</accession>
<dbReference type="InterPro" id="IPR021253">
    <property type="entry name" value="ZrgA-like"/>
</dbReference>
<dbReference type="EMBL" id="FOOU01000010">
    <property type="protein sequence ID" value="SFG65474.1"/>
    <property type="molecule type" value="Genomic_DNA"/>
</dbReference>
<evidence type="ECO:0000313" key="2">
    <source>
        <dbReference type="EMBL" id="SFG65474.1"/>
    </source>
</evidence>
<dbReference type="STRING" id="1045558.SAMN05216175_110109"/>
<protein>
    <recommendedName>
        <fullName evidence="4">DUF2796 domain-containing protein</fullName>
    </recommendedName>
</protein>
<proteinExistence type="predicted"/>
<feature type="chain" id="PRO_5011687261" description="DUF2796 domain-containing protein" evidence="1">
    <location>
        <begin position="36"/>
        <end position="190"/>
    </location>
</feature>
<evidence type="ECO:0008006" key="4">
    <source>
        <dbReference type="Google" id="ProtNLM"/>
    </source>
</evidence>
<evidence type="ECO:0000313" key="3">
    <source>
        <dbReference type="Proteomes" id="UP000198623"/>
    </source>
</evidence>
<gene>
    <name evidence="2" type="ORF">SAMN05216175_110109</name>
</gene>
<reference evidence="3" key="1">
    <citation type="submission" date="2016-10" db="EMBL/GenBank/DDBJ databases">
        <authorList>
            <person name="Varghese N."/>
            <person name="Submissions S."/>
        </authorList>
    </citation>
    <scope>NUCLEOTIDE SEQUENCE [LARGE SCALE GENOMIC DNA]</scope>
    <source>
        <strain evidence="3">CGMCC 1.10971</strain>
    </source>
</reference>